<dbReference type="PROSITE" id="PS50163">
    <property type="entry name" value="RECA_3"/>
    <property type="match status" value="1"/>
</dbReference>
<dbReference type="Proteomes" id="UP001220478">
    <property type="component" value="Chromosome"/>
</dbReference>
<comment type="function">
    <text evidence="7">Can catalyze the hydrolysis of ATP in the presence of single-stranded DNA, the ATP-dependent uptake of single-stranded DNA by duplex DNA, and the ATP-dependent hybridization of homologous single-stranded DNAs. It interacts with LexA causing its activation and leading to its autocatalytic cleavage.</text>
</comment>
<dbReference type="InterPro" id="IPR020587">
    <property type="entry name" value="RecA_monomer-monomer_interface"/>
</dbReference>
<reference evidence="13 14" key="1">
    <citation type="submission" date="2023-02" db="EMBL/GenBank/DDBJ databases">
        <title>Novel Oscillospiraceae bacterial genomes.</title>
        <authorList>
            <person name="Srinivasan S."/>
            <person name="Austin M.N."/>
            <person name="Fiedler T.L."/>
            <person name="Strenk S.M."/>
            <person name="Agnew K.J."/>
            <person name="Nagana Gowda G.A."/>
            <person name="Raftery D."/>
            <person name="Beamer M.A."/>
            <person name="Achilles S.L."/>
            <person name="Wiesenfeld H.C."/>
            <person name="Fredricks D.N."/>
            <person name="Hillier S.L."/>
        </authorList>
    </citation>
    <scope>NUCLEOTIDE SEQUENCE [LARGE SCALE GENOMIC DNA]</scope>
    <source>
        <strain evidence="13 14">CHIC02 1186E3-8</strain>
    </source>
</reference>
<dbReference type="PANTHER" id="PTHR45900:SF1">
    <property type="entry name" value="MITOCHONDRIAL DNA REPAIR PROTEIN RECA HOMOLOG-RELATED"/>
    <property type="match status" value="1"/>
</dbReference>
<feature type="region of interest" description="Disordered" evidence="10">
    <location>
        <begin position="354"/>
        <end position="383"/>
    </location>
</feature>
<dbReference type="PANTHER" id="PTHR45900">
    <property type="entry name" value="RECA"/>
    <property type="match status" value="1"/>
</dbReference>
<feature type="domain" description="RecA family profile 2" evidence="12">
    <location>
        <begin position="216"/>
        <end position="289"/>
    </location>
</feature>
<feature type="compositionally biased region" description="Basic and acidic residues" evidence="10">
    <location>
        <begin position="369"/>
        <end position="379"/>
    </location>
</feature>
<dbReference type="Pfam" id="PF21096">
    <property type="entry name" value="RecA_C"/>
    <property type="match status" value="1"/>
</dbReference>
<keyword evidence="5 7" id="KW-0238">DNA-binding</keyword>
<dbReference type="InterPro" id="IPR020584">
    <property type="entry name" value="DNA_recomb/repair_RecA_CS"/>
</dbReference>
<evidence type="ECO:0000259" key="11">
    <source>
        <dbReference type="PROSITE" id="PS50162"/>
    </source>
</evidence>
<dbReference type="SUPFAM" id="SSF52540">
    <property type="entry name" value="P-loop containing nucleoside triphosphate hydrolases"/>
    <property type="match status" value="1"/>
</dbReference>
<feature type="binding site" evidence="7">
    <location>
        <begin position="82"/>
        <end position="89"/>
    </location>
    <ligand>
        <name>ATP</name>
        <dbReference type="ChEBI" id="CHEBI:30616"/>
    </ligand>
</feature>
<protein>
    <recommendedName>
        <fullName evidence="2 7">Protein RecA</fullName>
    </recommendedName>
    <alternativeName>
        <fullName evidence="7 8">Recombinase A</fullName>
    </alternativeName>
</protein>
<feature type="domain" description="RecA family profile 1" evidence="11">
    <location>
        <begin position="52"/>
        <end position="211"/>
    </location>
</feature>
<dbReference type="InterPro" id="IPR049428">
    <property type="entry name" value="RecA-like_N"/>
</dbReference>
<dbReference type="NCBIfam" id="TIGR02012">
    <property type="entry name" value="tigrfam_recA"/>
    <property type="match status" value="1"/>
</dbReference>
<dbReference type="PRINTS" id="PR00142">
    <property type="entry name" value="RECA"/>
</dbReference>
<evidence type="ECO:0000256" key="7">
    <source>
        <dbReference type="HAMAP-Rule" id="MF_00268"/>
    </source>
</evidence>
<proteinExistence type="inferred from homology"/>
<keyword evidence="6 7" id="KW-0233">DNA recombination</keyword>
<evidence type="ECO:0000256" key="5">
    <source>
        <dbReference type="ARBA" id="ARBA00023125"/>
    </source>
</evidence>
<dbReference type="PROSITE" id="PS50162">
    <property type="entry name" value="RECA_2"/>
    <property type="match status" value="1"/>
</dbReference>
<dbReference type="InterPro" id="IPR003593">
    <property type="entry name" value="AAA+_ATPase"/>
</dbReference>
<dbReference type="InterPro" id="IPR013765">
    <property type="entry name" value="DNA_recomb/repair_RecA"/>
</dbReference>
<organism evidence="13 14">
    <name type="scientific">Amygdalobacter indicium</name>
    <dbReference type="NCBI Taxonomy" id="3029272"/>
    <lineage>
        <taxon>Bacteria</taxon>
        <taxon>Bacillati</taxon>
        <taxon>Bacillota</taxon>
        <taxon>Clostridia</taxon>
        <taxon>Eubacteriales</taxon>
        <taxon>Oscillospiraceae</taxon>
        <taxon>Amygdalobacter</taxon>
    </lineage>
</organism>
<evidence type="ECO:0000256" key="6">
    <source>
        <dbReference type="ARBA" id="ARBA00023172"/>
    </source>
</evidence>
<comment type="similarity">
    <text evidence="1 7 9">Belongs to the RecA family.</text>
</comment>
<evidence type="ECO:0000259" key="12">
    <source>
        <dbReference type="PROSITE" id="PS50163"/>
    </source>
</evidence>
<keyword evidence="7" id="KW-0963">Cytoplasm</keyword>
<keyword evidence="14" id="KW-1185">Reference proteome</keyword>
<evidence type="ECO:0000256" key="10">
    <source>
        <dbReference type="SAM" id="MobiDB-lite"/>
    </source>
</evidence>
<dbReference type="CDD" id="cd00983">
    <property type="entry name" value="RecA"/>
    <property type="match status" value="1"/>
</dbReference>
<dbReference type="EMBL" id="CP118868">
    <property type="protein sequence ID" value="WEG35373.1"/>
    <property type="molecule type" value="Genomic_DNA"/>
</dbReference>
<dbReference type="PROSITE" id="PS00321">
    <property type="entry name" value="RECA_1"/>
    <property type="match status" value="1"/>
</dbReference>
<gene>
    <name evidence="7 13" type="primary">recA</name>
    <name evidence="13" type="ORF">PYS61_05440</name>
</gene>
<evidence type="ECO:0000313" key="14">
    <source>
        <dbReference type="Proteomes" id="UP001220478"/>
    </source>
</evidence>
<dbReference type="SUPFAM" id="SSF54752">
    <property type="entry name" value="RecA protein, C-terminal domain"/>
    <property type="match status" value="1"/>
</dbReference>
<keyword evidence="7 9" id="KW-0227">DNA damage</keyword>
<dbReference type="InterPro" id="IPR020588">
    <property type="entry name" value="RecA_ATP-bd"/>
</dbReference>
<name>A0ABY8C7Q2_9FIRM</name>
<comment type="subcellular location">
    <subcellularLocation>
        <location evidence="7">Cytoplasm</location>
    </subcellularLocation>
</comment>
<evidence type="ECO:0000256" key="8">
    <source>
        <dbReference type="RuleBase" id="RU000526"/>
    </source>
</evidence>
<evidence type="ECO:0000256" key="9">
    <source>
        <dbReference type="RuleBase" id="RU004527"/>
    </source>
</evidence>
<dbReference type="SMART" id="SM00382">
    <property type="entry name" value="AAA"/>
    <property type="match status" value="1"/>
</dbReference>
<dbReference type="InterPro" id="IPR023400">
    <property type="entry name" value="RecA_C_sf"/>
</dbReference>
<evidence type="ECO:0000256" key="3">
    <source>
        <dbReference type="ARBA" id="ARBA00022741"/>
    </source>
</evidence>
<dbReference type="Gene3D" id="3.40.50.300">
    <property type="entry name" value="P-loop containing nucleotide triphosphate hydrolases"/>
    <property type="match status" value="1"/>
</dbReference>
<evidence type="ECO:0000256" key="4">
    <source>
        <dbReference type="ARBA" id="ARBA00022840"/>
    </source>
</evidence>
<accession>A0ABY8C7Q2</accession>
<evidence type="ECO:0000313" key="13">
    <source>
        <dbReference type="EMBL" id="WEG35373.1"/>
    </source>
</evidence>
<keyword evidence="4 7" id="KW-0067">ATP-binding</keyword>
<sequence>MAKLSKNAKSNQTVTRVDNEERDEALKAALAAIDKKFGAGSIMFLGKAPEQNITVIPTGIFSIDLALGVGGLPRGRIIEIYGPESSGKTTVALHCIASAQKAGGIAAIIDAEHALSPEYAQALGVNIADLVLSQPNNGEEALEIVDHLVRSGSVDIVVVDSVAALVPRAEIEGEMGDSSVGLQARLMSQALRKLTASISQSKTIVIFINQLREKIGVMFGNPETTTGGRALKFYSSVRMDIRKGEVLKEGDTPIGARTRCKITKNKVAPPFKEATFDVIYGKGVINESCVVDVAVEHNIINKSGAWFSYKEERLGQGRDKAVKYLIDNPAVCEEIMAEVKAKIAEDNARLNEKLSRSNQTAASAAGDAAKSEQATEKSESNILDDILELDEL</sequence>
<evidence type="ECO:0000256" key="2">
    <source>
        <dbReference type="ARBA" id="ARBA00015553"/>
    </source>
</evidence>
<dbReference type="RefSeq" id="WP_315567785.1">
    <property type="nucleotide sequence ID" value="NZ_CP118866.1"/>
</dbReference>
<keyword evidence="7 8" id="KW-0234">DNA repair</keyword>
<dbReference type="InterPro" id="IPR027417">
    <property type="entry name" value="P-loop_NTPase"/>
</dbReference>
<dbReference type="InterPro" id="IPR049261">
    <property type="entry name" value="RecA-like_C"/>
</dbReference>
<keyword evidence="3 7" id="KW-0547">Nucleotide-binding</keyword>
<dbReference type="Pfam" id="PF00154">
    <property type="entry name" value="RecA_N"/>
    <property type="match status" value="1"/>
</dbReference>
<dbReference type="HAMAP" id="MF_00268">
    <property type="entry name" value="RecA"/>
    <property type="match status" value="1"/>
</dbReference>
<evidence type="ECO:0000256" key="1">
    <source>
        <dbReference type="ARBA" id="ARBA00009391"/>
    </source>
</evidence>
<keyword evidence="7 8" id="KW-0742">SOS response</keyword>